<dbReference type="AlphaFoldDB" id="A0A1B9IM82"/>
<reference evidence="2 3" key="1">
    <citation type="submission" date="2013-07" db="EMBL/GenBank/DDBJ databases">
        <title>The Genome Sequence of Kwoniella mangroviensis CBS10435.</title>
        <authorList>
            <consortium name="The Broad Institute Genome Sequencing Platform"/>
            <person name="Cuomo C."/>
            <person name="Litvintseva A."/>
            <person name="Chen Y."/>
            <person name="Heitman J."/>
            <person name="Sun S."/>
            <person name="Springer D."/>
            <person name="Dromer F."/>
            <person name="Young S.K."/>
            <person name="Zeng Q."/>
            <person name="Gargeya S."/>
            <person name="Fitzgerald M."/>
            <person name="Abouelleil A."/>
            <person name="Alvarado L."/>
            <person name="Berlin A.M."/>
            <person name="Chapman S.B."/>
            <person name="Dewar J."/>
            <person name="Goldberg J."/>
            <person name="Griggs A."/>
            <person name="Gujja S."/>
            <person name="Hansen M."/>
            <person name="Howarth C."/>
            <person name="Imamovic A."/>
            <person name="Larimer J."/>
            <person name="McCowan C."/>
            <person name="Murphy C."/>
            <person name="Pearson M."/>
            <person name="Priest M."/>
            <person name="Roberts A."/>
            <person name="Saif S."/>
            <person name="Shea T."/>
            <person name="Sykes S."/>
            <person name="Wortman J."/>
            <person name="Nusbaum C."/>
            <person name="Birren B."/>
        </authorList>
    </citation>
    <scope>NUCLEOTIDE SEQUENCE [LARGE SCALE GENOMIC DNA]</scope>
    <source>
        <strain evidence="2 3">CBS 10435</strain>
    </source>
</reference>
<evidence type="ECO:0000259" key="1">
    <source>
        <dbReference type="Pfam" id="PF01636"/>
    </source>
</evidence>
<name>A0A1B9IM82_9TREE</name>
<dbReference type="STRING" id="1331196.A0A1B9IM82"/>
<dbReference type="Proteomes" id="UP000092583">
    <property type="component" value="Unassembled WGS sequence"/>
</dbReference>
<sequence>MLTWPCDYPDCQLRSIPHTGDCRICYKRLCKIHAFGPYHPCLELDEDDRDAREYANSETARTRLLEIVRNAHLDKIASSVRNGQGCTIDIPNSGETILEGGVNLHLILTFEDGKKWCARIRNRNILAATSAIRSMEDQSEIASMKILNRITNGIVPMVYEIPRDLQPNTDELDFFFMDFVPGKPLNAPILNGEETSEQMDQAVHDYALFQIGLKSLSFDSIGSLYPAPSEFISEPGTPPVVVGPLLSLYLRFDETPHFVGPFQSNKQRYLSSIDLVLRKIREGIFHPEIARFAYLAHLEMKDMVNRYDHWETCEDGRFYFKHGEDKGDHIMIDEDGHITGVLDWEWAYVTSKSEAFGSCNAFMDPKTFWHGDNSLSRLELRLIQEYQTLGHPASAECVKYGRLYQWLDVLVGRYPDLDFLNGIREIVTGNQYFF</sequence>
<dbReference type="EMBL" id="KI669464">
    <property type="protein sequence ID" value="OCF56706.1"/>
    <property type="molecule type" value="Genomic_DNA"/>
</dbReference>
<dbReference type="InterPro" id="IPR011009">
    <property type="entry name" value="Kinase-like_dom_sf"/>
</dbReference>
<feature type="domain" description="Aminoglycoside phosphotransferase" evidence="1">
    <location>
        <begin position="161"/>
        <end position="347"/>
    </location>
</feature>
<evidence type="ECO:0000313" key="2">
    <source>
        <dbReference type="EMBL" id="OCF56706.1"/>
    </source>
</evidence>
<organism evidence="2 3">
    <name type="scientific">Kwoniella mangroviensis CBS 10435</name>
    <dbReference type="NCBI Taxonomy" id="1331196"/>
    <lineage>
        <taxon>Eukaryota</taxon>
        <taxon>Fungi</taxon>
        <taxon>Dikarya</taxon>
        <taxon>Basidiomycota</taxon>
        <taxon>Agaricomycotina</taxon>
        <taxon>Tremellomycetes</taxon>
        <taxon>Tremellales</taxon>
        <taxon>Cryptococcaceae</taxon>
        <taxon>Kwoniella</taxon>
    </lineage>
</organism>
<dbReference type="InterPro" id="IPR051678">
    <property type="entry name" value="AGP_Transferase"/>
</dbReference>
<proteinExistence type="predicted"/>
<dbReference type="OrthoDB" id="2564497at2759"/>
<reference evidence="3" key="2">
    <citation type="submission" date="2013-12" db="EMBL/GenBank/DDBJ databases">
        <title>Evolution of pathogenesis and genome organization in the Tremellales.</title>
        <authorList>
            <person name="Cuomo C."/>
            <person name="Litvintseva A."/>
            <person name="Heitman J."/>
            <person name="Chen Y."/>
            <person name="Sun S."/>
            <person name="Springer D."/>
            <person name="Dromer F."/>
            <person name="Young S."/>
            <person name="Zeng Q."/>
            <person name="Chapman S."/>
            <person name="Gujja S."/>
            <person name="Saif S."/>
            <person name="Birren B."/>
        </authorList>
    </citation>
    <scope>NUCLEOTIDE SEQUENCE [LARGE SCALE GENOMIC DNA]</scope>
    <source>
        <strain evidence="3">CBS 10435</strain>
    </source>
</reference>
<keyword evidence="3" id="KW-1185">Reference proteome</keyword>
<dbReference type="InterPro" id="IPR002575">
    <property type="entry name" value="Aminoglycoside_PTrfase"/>
</dbReference>
<protein>
    <recommendedName>
        <fullName evidence="1">Aminoglycoside phosphotransferase domain-containing protein</fullName>
    </recommendedName>
</protein>
<evidence type="ECO:0000313" key="3">
    <source>
        <dbReference type="Proteomes" id="UP000092583"/>
    </source>
</evidence>
<dbReference type="PANTHER" id="PTHR21310:SF15">
    <property type="entry name" value="AMINOGLYCOSIDE PHOSPHOTRANSFERASE DOMAIN-CONTAINING PROTEIN"/>
    <property type="match status" value="1"/>
</dbReference>
<dbReference type="PANTHER" id="PTHR21310">
    <property type="entry name" value="AMINOGLYCOSIDE PHOSPHOTRANSFERASE-RELATED-RELATED"/>
    <property type="match status" value="1"/>
</dbReference>
<accession>A0A1B9IM82</accession>
<dbReference type="Pfam" id="PF01636">
    <property type="entry name" value="APH"/>
    <property type="match status" value="1"/>
</dbReference>
<gene>
    <name evidence="2" type="ORF">L486_05560</name>
</gene>
<dbReference type="SUPFAM" id="SSF56112">
    <property type="entry name" value="Protein kinase-like (PK-like)"/>
    <property type="match status" value="1"/>
</dbReference>